<dbReference type="InParanoid" id="A0A1Y1JYL7"/>
<dbReference type="EMBL" id="VVIM01000010">
    <property type="protein sequence ID" value="KAB0792468.1"/>
    <property type="molecule type" value="Genomic_DNA"/>
</dbReference>
<dbReference type="PANTHER" id="PTHR28080:SF1">
    <property type="entry name" value="PEROXISOMAL BIOGENESIS FACTOR 3"/>
    <property type="match status" value="1"/>
</dbReference>
<dbReference type="PANTHER" id="PTHR28080">
    <property type="entry name" value="PEROXISOMAL BIOGENESIS FACTOR 3"/>
    <property type="match status" value="1"/>
</dbReference>
<gene>
    <name evidence="7" type="ORF">PPYR_14427</name>
</gene>
<dbReference type="GO" id="GO:0030674">
    <property type="term" value="F:protein-macromolecule adaptor activity"/>
    <property type="evidence" value="ECO:0007669"/>
    <property type="project" value="TreeGrafter"/>
</dbReference>
<proteinExistence type="predicted"/>
<reference evidence="7 8" key="2">
    <citation type="journal article" date="2018" name="Elife">
        <title>Firefly genomes illuminate parallel origins of bioluminescence in beetles.</title>
        <authorList>
            <person name="Fallon T.R."/>
            <person name="Lower S.E."/>
            <person name="Chang C.H."/>
            <person name="Bessho-Uehara M."/>
            <person name="Martin G.J."/>
            <person name="Bewick A.J."/>
            <person name="Behringer M."/>
            <person name="Debat H.J."/>
            <person name="Wong I."/>
            <person name="Day J.C."/>
            <person name="Suvorov A."/>
            <person name="Silva C.J."/>
            <person name="Stanger-Hall K.F."/>
            <person name="Hall D.W."/>
            <person name="Schmitz R.J."/>
            <person name="Nelson D.R."/>
            <person name="Lewis S.M."/>
            <person name="Shigenobu S."/>
            <person name="Bybee S.M."/>
            <person name="Larracuente A.M."/>
            <person name="Oba Y."/>
            <person name="Weng J.K."/>
        </authorList>
    </citation>
    <scope>NUCLEOTIDE SEQUENCE [LARGE SCALE GENOMIC DNA]</scope>
    <source>
        <strain evidence="7">1611_PpyrPB1</strain>
        <tissue evidence="7">Whole body</tissue>
    </source>
</reference>
<dbReference type="Proteomes" id="UP000327044">
    <property type="component" value="Unassembled WGS sequence"/>
</dbReference>
<dbReference type="GO" id="GO:0045046">
    <property type="term" value="P:protein import into peroxisome membrane"/>
    <property type="evidence" value="ECO:0007669"/>
    <property type="project" value="TreeGrafter"/>
</dbReference>
<evidence type="ECO:0000313" key="8">
    <source>
        <dbReference type="Proteomes" id="UP000327044"/>
    </source>
</evidence>
<comment type="subunit">
    <text evidence="1">Interacts with PEX19.</text>
</comment>
<evidence type="ECO:0000256" key="5">
    <source>
        <dbReference type="ARBA" id="ARBA00029630"/>
    </source>
</evidence>
<evidence type="ECO:0000313" key="6">
    <source>
        <dbReference type="EMBL" id="JAV51537.1"/>
    </source>
</evidence>
<dbReference type="EMBL" id="GEZM01103135">
    <property type="protein sequence ID" value="JAV51537.1"/>
    <property type="molecule type" value="Transcribed_RNA"/>
</dbReference>
<name>A0A1Y1JYL7_PHOPY</name>
<accession>A0A1Y1JYL7</accession>
<keyword evidence="8" id="KW-1185">Reference proteome</keyword>
<protein>
    <recommendedName>
        <fullName evidence="2">Peroxisomal biogenesis factor 3</fullName>
    </recommendedName>
    <alternativeName>
        <fullName evidence="5">Peroxisomal assembly protein PEX3</fullName>
    </alternativeName>
</protein>
<comment type="function">
    <text evidence="4">Involved in peroxisome biosynthesis and integrity. Assembles membrane vesicles before the matrix proteins are translocated. As a docking factor for PEX19, is necessary for the import of peroxisomal membrane proteins in the peroxisomes.</text>
</comment>
<dbReference type="OrthoDB" id="45930at2759"/>
<evidence type="ECO:0000256" key="3">
    <source>
        <dbReference type="ARBA" id="ARBA00022593"/>
    </source>
</evidence>
<dbReference type="FunCoup" id="A0A1Y1JYL7">
    <property type="interactions" value="2076"/>
</dbReference>
<dbReference type="InterPro" id="IPR006966">
    <property type="entry name" value="Peroxin-3"/>
</dbReference>
<dbReference type="GO" id="GO:0005778">
    <property type="term" value="C:peroxisomal membrane"/>
    <property type="evidence" value="ECO:0007669"/>
    <property type="project" value="InterPro"/>
</dbReference>
<evidence type="ECO:0000256" key="4">
    <source>
        <dbReference type="ARBA" id="ARBA00025338"/>
    </source>
</evidence>
<dbReference type="AlphaFoldDB" id="A0A1Y1JYL7"/>
<reference evidence="6" key="1">
    <citation type="journal article" date="2016" name="Sci. Rep.">
        <title>Molecular characterization of firefly nuptial gifts: a multi-omics approach sheds light on postcopulatory sexual selection.</title>
        <authorList>
            <person name="Al-Wathiqui N."/>
            <person name="Fallon T.R."/>
            <person name="South A."/>
            <person name="Weng J.K."/>
            <person name="Lewis S.M."/>
        </authorList>
    </citation>
    <scope>NUCLEOTIDE SEQUENCE</scope>
</reference>
<reference evidence="7" key="3">
    <citation type="submission" date="2019-08" db="EMBL/GenBank/DDBJ databases">
        <authorList>
            <consortium name="Photinus pyralis genome working group"/>
            <person name="Fallon T.R."/>
            <person name="Sander Lower S.E."/>
            <person name="Weng J.-K."/>
        </authorList>
    </citation>
    <scope>NUCLEOTIDE SEQUENCE</scope>
    <source>
        <strain evidence="7">1611_PpyrPB1</strain>
        <tissue evidence="7">Whole body</tissue>
    </source>
</reference>
<evidence type="ECO:0000256" key="2">
    <source>
        <dbReference type="ARBA" id="ARBA00014294"/>
    </source>
</evidence>
<evidence type="ECO:0000256" key="1">
    <source>
        <dbReference type="ARBA" id="ARBA00011494"/>
    </source>
</evidence>
<organism evidence="6">
    <name type="scientific">Photinus pyralis</name>
    <name type="common">Common eastern firefly</name>
    <name type="synonym">Lampyris pyralis</name>
    <dbReference type="NCBI Taxonomy" id="7054"/>
    <lineage>
        <taxon>Eukaryota</taxon>
        <taxon>Metazoa</taxon>
        <taxon>Ecdysozoa</taxon>
        <taxon>Arthropoda</taxon>
        <taxon>Hexapoda</taxon>
        <taxon>Insecta</taxon>
        <taxon>Pterygota</taxon>
        <taxon>Neoptera</taxon>
        <taxon>Endopterygota</taxon>
        <taxon>Coleoptera</taxon>
        <taxon>Polyphaga</taxon>
        <taxon>Elateriformia</taxon>
        <taxon>Elateroidea</taxon>
        <taxon>Lampyridae</taxon>
        <taxon>Lampyrinae</taxon>
        <taxon>Photinus</taxon>
    </lineage>
</organism>
<keyword evidence="3" id="KW-0962">Peroxisome biogenesis</keyword>
<dbReference type="Pfam" id="PF04882">
    <property type="entry name" value="Peroxin-3"/>
    <property type="match status" value="2"/>
</dbReference>
<evidence type="ECO:0000313" key="7">
    <source>
        <dbReference type="EMBL" id="KAB0792468.1"/>
    </source>
</evidence>
<sequence length="342" mass="39072">MGVFSKLGAFLNRHRNKFFVGGVLVSGSILLTRYAQHRLQEWQQNEAKEFFERTRKQQHYESTERTCNQTILNLINPLSESLMKATADIDEILAELRVNPANKLELWERLKVLVFTKVTCLVYVCSILTVMLRVQINMVGGYLYRDPASISADLQENYLSNCKDLLNSGLDRLVAFFGEKSKNVLEAIPLNRNLKIDELEKIFWAIQVSARESREDPVNKLRQYVFTENGIDDAVYKSVVQDTLDLLESEDTKLLMTSCIDRSFVTLCDQISEFYGPNMKDEFVHTSDVKVAMAKLIPIINGLFSKNALINSLIQQLIANEKLKVLGANVYEAFSFSNNNFV</sequence>